<organism evidence="1 2">
    <name type="scientific">Carnegiea gigantea</name>
    <dbReference type="NCBI Taxonomy" id="171969"/>
    <lineage>
        <taxon>Eukaryota</taxon>
        <taxon>Viridiplantae</taxon>
        <taxon>Streptophyta</taxon>
        <taxon>Embryophyta</taxon>
        <taxon>Tracheophyta</taxon>
        <taxon>Spermatophyta</taxon>
        <taxon>Magnoliopsida</taxon>
        <taxon>eudicotyledons</taxon>
        <taxon>Gunneridae</taxon>
        <taxon>Pentapetalae</taxon>
        <taxon>Caryophyllales</taxon>
        <taxon>Cactineae</taxon>
        <taxon>Cactaceae</taxon>
        <taxon>Cactoideae</taxon>
        <taxon>Echinocereeae</taxon>
        <taxon>Carnegiea</taxon>
    </lineage>
</organism>
<dbReference type="EMBL" id="JAKOGI010000009">
    <property type="protein sequence ID" value="KAJ8451454.1"/>
    <property type="molecule type" value="Genomic_DNA"/>
</dbReference>
<name>A0A9Q1QRG8_9CARY</name>
<dbReference type="AlphaFoldDB" id="A0A9Q1QRG8"/>
<evidence type="ECO:0000313" key="2">
    <source>
        <dbReference type="Proteomes" id="UP001153076"/>
    </source>
</evidence>
<keyword evidence="2" id="KW-1185">Reference proteome</keyword>
<protein>
    <submittedName>
        <fullName evidence="1">Uncharacterized protein</fullName>
    </submittedName>
</protein>
<accession>A0A9Q1QRG8</accession>
<gene>
    <name evidence="1" type="ORF">Cgig2_017845</name>
</gene>
<reference evidence="1" key="1">
    <citation type="submission" date="2022-04" db="EMBL/GenBank/DDBJ databases">
        <title>Carnegiea gigantea Genome sequencing and assembly v2.</title>
        <authorList>
            <person name="Copetti D."/>
            <person name="Sanderson M.J."/>
            <person name="Burquez A."/>
            <person name="Wojciechowski M.F."/>
        </authorList>
    </citation>
    <scope>NUCLEOTIDE SEQUENCE</scope>
    <source>
        <strain evidence="1">SGP5-SGP5p</strain>
        <tissue evidence="1">Aerial part</tissue>
    </source>
</reference>
<sequence length="214" mass="23423">MQNLSDIRSLSCLEVSGIKQCGKMTCLPTGSSNLPNLKTLEICELSPDVSIFPFPNLNDLSPPSASLQELHINPAPLHYTLRRAALPIVEHLPSQLTRLQKSCPFEEGQSVQTTIGSNVSISMQTLTDGKFLVPILCIITLSSQDGAIELATDTQSAVLLLRDPENYQRFSDVQKHNVTKYPLSHFKVNPMYIDGTYATAGMSLSQGSKGFPME</sequence>
<evidence type="ECO:0000313" key="1">
    <source>
        <dbReference type="EMBL" id="KAJ8451454.1"/>
    </source>
</evidence>
<dbReference type="Proteomes" id="UP001153076">
    <property type="component" value="Unassembled WGS sequence"/>
</dbReference>
<comment type="caution">
    <text evidence="1">The sequence shown here is derived from an EMBL/GenBank/DDBJ whole genome shotgun (WGS) entry which is preliminary data.</text>
</comment>
<proteinExistence type="predicted"/>